<feature type="transmembrane region" description="Helical" evidence="1">
    <location>
        <begin position="73"/>
        <end position="91"/>
    </location>
</feature>
<evidence type="ECO:0000313" key="3">
    <source>
        <dbReference type="Proteomes" id="UP000548425"/>
    </source>
</evidence>
<name>A0AAW3VHH1_ACILW</name>
<feature type="transmembrane region" description="Helical" evidence="1">
    <location>
        <begin position="363"/>
        <end position="385"/>
    </location>
</feature>
<dbReference type="EMBL" id="JACHLA010000010">
    <property type="protein sequence ID" value="MBB6363869.1"/>
    <property type="molecule type" value="Genomic_DNA"/>
</dbReference>
<accession>A0AAW3VHH1</accession>
<feature type="transmembrane region" description="Helical" evidence="1">
    <location>
        <begin position="258"/>
        <end position="279"/>
    </location>
</feature>
<feature type="transmembrane region" description="Helical" evidence="1">
    <location>
        <begin position="97"/>
        <end position="115"/>
    </location>
</feature>
<dbReference type="InterPro" id="IPR004711">
    <property type="entry name" value="Benzoate_Transporter"/>
</dbReference>
<proteinExistence type="predicted"/>
<evidence type="ECO:0000313" key="2">
    <source>
        <dbReference type="EMBL" id="MBB6363869.1"/>
    </source>
</evidence>
<feature type="transmembrane region" description="Helical" evidence="1">
    <location>
        <begin position="48"/>
        <end position="66"/>
    </location>
</feature>
<dbReference type="AlphaFoldDB" id="A0AAW3VHH1"/>
<dbReference type="Proteomes" id="UP000548425">
    <property type="component" value="Unassembled WGS sequence"/>
</dbReference>
<reference evidence="2 3" key="1">
    <citation type="submission" date="2020-08" db="EMBL/GenBank/DDBJ databases">
        <title>Functional genomics of gut bacteria from endangered species of beetles.</title>
        <authorList>
            <person name="Carlos-Shanley C."/>
        </authorList>
    </citation>
    <scope>NUCLEOTIDE SEQUENCE [LARGE SCALE GENOMIC DNA]</scope>
    <source>
        <strain evidence="2 3">S00127</strain>
    </source>
</reference>
<dbReference type="GO" id="GO:0005886">
    <property type="term" value="C:plasma membrane"/>
    <property type="evidence" value="ECO:0007669"/>
    <property type="project" value="TreeGrafter"/>
</dbReference>
<feature type="transmembrane region" description="Helical" evidence="1">
    <location>
        <begin position="12"/>
        <end position="36"/>
    </location>
</feature>
<feature type="transmembrane region" description="Helical" evidence="1">
    <location>
        <begin position="291"/>
        <end position="309"/>
    </location>
</feature>
<feature type="transmembrane region" description="Helical" evidence="1">
    <location>
        <begin position="212"/>
        <end position="237"/>
    </location>
</feature>
<dbReference type="GO" id="GO:0042925">
    <property type="term" value="F:benzoate transmembrane transporter activity"/>
    <property type="evidence" value="ECO:0007669"/>
    <property type="project" value="InterPro"/>
</dbReference>
<dbReference type="Pfam" id="PF03594">
    <property type="entry name" value="BenE"/>
    <property type="match status" value="1"/>
</dbReference>
<protein>
    <submittedName>
        <fullName evidence="2">Benzoate membrane transport protein</fullName>
    </submittedName>
</protein>
<sequence length="392" mass="42033">MMPKLLQDLSFPAVMAGFITCMIGISVSAVLVIEAAQSLGANQAQISSWLWALGIGIGVSGFLLSWKYRYPISTAWSTAGLALVIASAGHYSLGEAIGAFLISGILIACLGFFGIFERIFQFIPQSLTSAMLAGVLLKFGISVFGSLQQSWEFVLCVLVIYLVSKKLSTRYSIVITVLMAIALCPFFINFTIPQLNWSIAQPVWITPEFSLQAVLGLALPLMVINLASQYLPGLAVIKSYGYPPKVNSILGWTGITQTMLAPFGCFSVNLAAISAAVSLDVQAHPDPAKRYIAGMSCGLFYILMGFFAATLTSVLMAFPGILITVLAGIALFGTIGHNIALAFQDSHDREAALMTFLFSASNIQFFGIGSAFWGLLLGLTVYLLFKLKPQVA</sequence>
<dbReference type="PANTHER" id="PTHR30199:SF0">
    <property type="entry name" value="INNER MEMBRANE PROTEIN YDCO"/>
    <property type="match status" value="1"/>
</dbReference>
<feature type="transmembrane region" description="Helical" evidence="1">
    <location>
        <begin position="171"/>
        <end position="192"/>
    </location>
</feature>
<feature type="transmembrane region" description="Helical" evidence="1">
    <location>
        <begin position="147"/>
        <end position="164"/>
    </location>
</feature>
<comment type="caution">
    <text evidence="2">The sequence shown here is derived from an EMBL/GenBank/DDBJ whole genome shotgun (WGS) entry which is preliminary data.</text>
</comment>
<organism evidence="2 3">
    <name type="scientific">Acinetobacter lwoffii</name>
    <dbReference type="NCBI Taxonomy" id="28090"/>
    <lineage>
        <taxon>Bacteria</taxon>
        <taxon>Pseudomonadati</taxon>
        <taxon>Pseudomonadota</taxon>
        <taxon>Gammaproteobacteria</taxon>
        <taxon>Moraxellales</taxon>
        <taxon>Moraxellaceae</taxon>
        <taxon>Acinetobacter</taxon>
    </lineage>
</organism>
<keyword evidence="1" id="KW-1133">Transmembrane helix</keyword>
<evidence type="ECO:0000256" key="1">
    <source>
        <dbReference type="SAM" id="Phobius"/>
    </source>
</evidence>
<dbReference type="NCBIfam" id="TIGR00843">
    <property type="entry name" value="benE"/>
    <property type="match status" value="1"/>
</dbReference>
<gene>
    <name evidence="2" type="ORF">HNP34_002009</name>
</gene>
<dbReference type="PANTHER" id="PTHR30199">
    <property type="entry name" value="MFS FAMILY TRANSPORTER, PREDICTED SUBSTRATE BENZOATE"/>
    <property type="match status" value="1"/>
</dbReference>
<keyword evidence="1" id="KW-0812">Transmembrane</keyword>
<feature type="transmembrane region" description="Helical" evidence="1">
    <location>
        <begin position="321"/>
        <end position="343"/>
    </location>
</feature>
<keyword evidence="1" id="KW-0472">Membrane</keyword>